<evidence type="ECO:0000313" key="2">
    <source>
        <dbReference type="EMBL" id="EGE07581.1"/>
    </source>
</evidence>
<proteinExistence type="predicted"/>
<dbReference type="Proteomes" id="UP000009169">
    <property type="component" value="Unassembled WGS sequence"/>
</dbReference>
<feature type="region of interest" description="Disordered" evidence="1">
    <location>
        <begin position="77"/>
        <end position="97"/>
    </location>
</feature>
<name>F2Q0F6_TRIEC</name>
<dbReference type="AlphaFoldDB" id="F2Q0F6"/>
<gene>
    <name evidence="2" type="ORF">TEQG_06495</name>
</gene>
<protein>
    <submittedName>
        <fullName evidence="2">Uncharacterized protein</fullName>
    </submittedName>
</protein>
<dbReference type="HOGENOM" id="CLU_1587679_0_0_1"/>
<sequence length="169" mass="19149">MYEQCASSWCMHIFYDHIRSMCRHKKKVGLHVDAQLALQDDKKENKAACMMPQGKKRSKLSERKPAWLPGFLAKGRNKKATTPLRPNPKKPQAHTGKTCRRKKYLLNVLRLRSTRGSEGISNKKLPCFGRRVRTPGWQITCSGYGHGKLTTKIWECSSQGLAGIPALES</sequence>
<organism evidence="2 3">
    <name type="scientific">Trichophyton equinum (strain ATCC MYA-4606 / CBS 127.97)</name>
    <name type="common">Horse ringworm fungus</name>
    <dbReference type="NCBI Taxonomy" id="559882"/>
    <lineage>
        <taxon>Eukaryota</taxon>
        <taxon>Fungi</taxon>
        <taxon>Dikarya</taxon>
        <taxon>Ascomycota</taxon>
        <taxon>Pezizomycotina</taxon>
        <taxon>Eurotiomycetes</taxon>
        <taxon>Eurotiomycetidae</taxon>
        <taxon>Onygenales</taxon>
        <taxon>Arthrodermataceae</taxon>
        <taxon>Trichophyton</taxon>
    </lineage>
</organism>
<keyword evidence="3" id="KW-1185">Reference proteome</keyword>
<dbReference type="VEuPathDB" id="FungiDB:TEQG_06495"/>
<accession>F2Q0F6</accession>
<dbReference type="EMBL" id="DS995762">
    <property type="protein sequence ID" value="EGE07581.1"/>
    <property type="molecule type" value="Genomic_DNA"/>
</dbReference>
<evidence type="ECO:0000256" key="1">
    <source>
        <dbReference type="SAM" id="MobiDB-lite"/>
    </source>
</evidence>
<reference evidence="3" key="1">
    <citation type="journal article" date="2012" name="MBio">
        <title>Comparative genome analysis of Trichophyton rubrum and related dermatophytes reveals candidate genes involved in infection.</title>
        <authorList>
            <person name="Martinez D.A."/>
            <person name="Oliver B.G."/>
            <person name="Graeser Y."/>
            <person name="Goldberg J.M."/>
            <person name="Li W."/>
            <person name="Martinez-Rossi N.M."/>
            <person name="Monod M."/>
            <person name="Shelest E."/>
            <person name="Barton R.C."/>
            <person name="Birch E."/>
            <person name="Brakhage A.A."/>
            <person name="Chen Z."/>
            <person name="Gurr S.J."/>
            <person name="Heiman D."/>
            <person name="Heitman J."/>
            <person name="Kosti I."/>
            <person name="Rossi A."/>
            <person name="Saif S."/>
            <person name="Samalova M."/>
            <person name="Saunders C.W."/>
            <person name="Shea T."/>
            <person name="Summerbell R.C."/>
            <person name="Xu J."/>
            <person name="Young S."/>
            <person name="Zeng Q."/>
            <person name="Birren B.W."/>
            <person name="Cuomo C.A."/>
            <person name="White T.C."/>
        </authorList>
    </citation>
    <scope>NUCLEOTIDE SEQUENCE [LARGE SCALE GENOMIC DNA]</scope>
    <source>
        <strain evidence="3">ATCC MYA-4606 / CBS 127.97</strain>
    </source>
</reference>
<feature type="compositionally biased region" description="Basic residues" evidence="1">
    <location>
        <begin position="87"/>
        <end position="97"/>
    </location>
</feature>
<evidence type="ECO:0000313" key="3">
    <source>
        <dbReference type="Proteomes" id="UP000009169"/>
    </source>
</evidence>